<dbReference type="AlphaFoldDB" id="A0A4C1TBK4"/>
<dbReference type="InterPro" id="IPR052709">
    <property type="entry name" value="Transposase-MT_Hybrid"/>
</dbReference>
<keyword evidence="2" id="KW-1185">Reference proteome</keyword>
<dbReference type="GO" id="GO:0042800">
    <property type="term" value="F:histone H3K4 methyltransferase activity"/>
    <property type="evidence" value="ECO:0007669"/>
    <property type="project" value="TreeGrafter"/>
</dbReference>
<protein>
    <submittedName>
        <fullName evidence="1">Uncharacterized protein</fullName>
    </submittedName>
</protein>
<accession>A0A4C1TBK4</accession>
<dbReference type="GO" id="GO:0006303">
    <property type="term" value="P:double-strand break repair via nonhomologous end joining"/>
    <property type="evidence" value="ECO:0007669"/>
    <property type="project" value="TreeGrafter"/>
</dbReference>
<evidence type="ECO:0000313" key="2">
    <source>
        <dbReference type="Proteomes" id="UP000299102"/>
    </source>
</evidence>
<dbReference type="GO" id="GO:0005634">
    <property type="term" value="C:nucleus"/>
    <property type="evidence" value="ECO:0007669"/>
    <property type="project" value="TreeGrafter"/>
</dbReference>
<dbReference type="GO" id="GO:0003690">
    <property type="term" value="F:double-stranded DNA binding"/>
    <property type="evidence" value="ECO:0007669"/>
    <property type="project" value="TreeGrafter"/>
</dbReference>
<proteinExistence type="predicted"/>
<dbReference type="GO" id="GO:0031297">
    <property type="term" value="P:replication fork processing"/>
    <property type="evidence" value="ECO:0007669"/>
    <property type="project" value="TreeGrafter"/>
</dbReference>
<name>A0A4C1TBK4_EUMVA</name>
<dbReference type="GO" id="GO:0003697">
    <property type="term" value="F:single-stranded DNA binding"/>
    <property type="evidence" value="ECO:0007669"/>
    <property type="project" value="TreeGrafter"/>
</dbReference>
<sequence>MATKTVMFRSGRLTLQRVAVARCRCSGLPRKSGQSGTVGDVLSHMGQYKKGKNTTQTAKKVYDVYERSAVLVRVAQNWCKNFQFGNFDVKDQPRSGRPVTNKVDAILEKIEQDQHISSYHIAEELFLPPAKQSIRISANG</sequence>
<dbReference type="GO" id="GO:0046975">
    <property type="term" value="F:histone H3K36 methyltransferase activity"/>
    <property type="evidence" value="ECO:0007669"/>
    <property type="project" value="TreeGrafter"/>
</dbReference>
<organism evidence="1 2">
    <name type="scientific">Eumeta variegata</name>
    <name type="common">Bagworm moth</name>
    <name type="synonym">Eumeta japonica</name>
    <dbReference type="NCBI Taxonomy" id="151549"/>
    <lineage>
        <taxon>Eukaryota</taxon>
        <taxon>Metazoa</taxon>
        <taxon>Ecdysozoa</taxon>
        <taxon>Arthropoda</taxon>
        <taxon>Hexapoda</taxon>
        <taxon>Insecta</taxon>
        <taxon>Pterygota</taxon>
        <taxon>Neoptera</taxon>
        <taxon>Endopterygota</taxon>
        <taxon>Lepidoptera</taxon>
        <taxon>Glossata</taxon>
        <taxon>Ditrysia</taxon>
        <taxon>Tineoidea</taxon>
        <taxon>Psychidae</taxon>
        <taxon>Oiketicinae</taxon>
        <taxon>Eumeta</taxon>
    </lineage>
</organism>
<dbReference type="GO" id="GO:0000729">
    <property type="term" value="P:DNA double-strand break processing"/>
    <property type="evidence" value="ECO:0007669"/>
    <property type="project" value="TreeGrafter"/>
</dbReference>
<dbReference type="GO" id="GO:0015074">
    <property type="term" value="P:DNA integration"/>
    <property type="evidence" value="ECO:0007669"/>
    <property type="project" value="TreeGrafter"/>
</dbReference>
<reference evidence="1 2" key="1">
    <citation type="journal article" date="2019" name="Commun. Biol.">
        <title>The bagworm genome reveals a unique fibroin gene that provides high tensile strength.</title>
        <authorList>
            <person name="Kono N."/>
            <person name="Nakamura H."/>
            <person name="Ohtoshi R."/>
            <person name="Tomita M."/>
            <person name="Numata K."/>
            <person name="Arakawa K."/>
        </authorList>
    </citation>
    <scope>NUCLEOTIDE SEQUENCE [LARGE SCALE GENOMIC DNA]</scope>
</reference>
<dbReference type="GO" id="GO:0044547">
    <property type="term" value="F:DNA topoisomerase binding"/>
    <property type="evidence" value="ECO:0007669"/>
    <property type="project" value="TreeGrafter"/>
</dbReference>
<dbReference type="Proteomes" id="UP000299102">
    <property type="component" value="Unassembled WGS sequence"/>
</dbReference>
<dbReference type="EMBL" id="BGZK01000043">
    <property type="protein sequence ID" value="GBP10828.1"/>
    <property type="molecule type" value="Genomic_DNA"/>
</dbReference>
<dbReference type="GO" id="GO:0000014">
    <property type="term" value="F:single-stranded DNA endodeoxyribonuclease activity"/>
    <property type="evidence" value="ECO:0007669"/>
    <property type="project" value="TreeGrafter"/>
</dbReference>
<dbReference type="PANTHER" id="PTHR46060:SF2">
    <property type="entry name" value="HISTONE-LYSINE N-METHYLTRANSFERASE SETMAR"/>
    <property type="match status" value="1"/>
</dbReference>
<comment type="caution">
    <text evidence="1">The sequence shown here is derived from an EMBL/GenBank/DDBJ whole genome shotgun (WGS) entry which is preliminary data.</text>
</comment>
<gene>
    <name evidence="1" type="ORF">EVAR_5421_1</name>
</gene>
<dbReference type="OrthoDB" id="616263at2759"/>
<dbReference type="GO" id="GO:0035861">
    <property type="term" value="C:site of double-strand break"/>
    <property type="evidence" value="ECO:0007669"/>
    <property type="project" value="TreeGrafter"/>
</dbReference>
<dbReference type="GO" id="GO:0044774">
    <property type="term" value="P:mitotic DNA integrity checkpoint signaling"/>
    <property type="evidence" value="ECO:0007669"/>
    <property type="project" value="TreeGrafter"/>
</dbReference>
<dbReference type="GO" id="GO:0000793">
    <property type="term" value="C:condensed chromosome"/>
    <property type="evidence" value="ECO:0007669"/>
    <property type="project" value="TreeGrafter"/>
</dbReference>
<dbReference type="PANTHER" id="PTHR46060">
    <property type="entry name" value="MARINER MOS1 TRANSPOSASE-LIKE PROTEIN"/>
    <property type="match status" value="1"/>
</dbReference>
<evidence type="ECO:0000313" key="1">
    <source>
        <dbReference type="EMBL" id="GBP10828.1"/>
    </source>
</evidence>